<keyword evidence="3" id="KW-1185">Reference proteome</keyword>
<organism evidence="2 3">
    <name type="scientific">Drosophila madeirensis</name>
    <name type="common">Fruit fly</name>
    <dbReference type="NCBI Taxonomy" id="30013"/>
    <lineage>
        <taxon>Eukaryota</taxon>
        <taxon>Metazoa</taxon>
        <taxon>Ecdysozoa</taxon>
        <taxon>Arthropoda</taxon>
        <taxon>Hexapoda</taxon>
        <taxon>Insecta</taxon>
        <taxon>Pterygota</taxon>
        <taxon>Neoptera</taxon>
        <taxon>Endopterygota</taxon>
        <taxon>Diptera</taxon>
        <taxon>Brachycera</taxon>
        <taxon>Muscomorpha</taxon>
        <taxon>Ephydroidea</taxon>
        <taxon>Drosophilidae</taxon>
        <taxon>Drosophila</taxon>
        <taxon>Sophophora</taxon>
    </lineage>
</organism>
<feature type="region of interest" description="Disordered" evidence="1">
    <location>
        <begin position="222"/>
        <end position="266"/>
    </location>
</feature>
<dbReference type="EMBL" id="AP029266">
    <property type="protein sequence ID" value="BFG01378.1"/>
    <property type="molecule type" value="Genomic_DNA"/>
</dbReference>
<sequence length="266" mass="30275">MFRQMDMREAVLSSAVKRSLLYDSQRNGRFLDTKARVPSCEKPVEKAPLRKAPRVKGRKKPKMTQIERMLMRKVPEPKPEDPFKQLFPNGHKFIVPVCWMEFFQIDCAIRPIKPYSNAWHDVKAPQLVEQLMAEMNTVKSKAKKDKLLHNYADLVELKGHKSKDRSAIDRHIKQVMLSVMAEPEKSVKAEPKENIAAGEMNEKTSNLVAKDAEKTMAADVKTLENGASGEPEMERIEKPKNLSEEKDIGAGDVQQEQIVLAKENSP</sequence>
<protein>
    <submittedName>
        <fullName evidence="2">Uncharacterized protein</fullName>
    </submittedName>
</protein>
<gene>
    <name evidence="2" type="ORF">DMAD_01140</name>
</gene>
<dbReference type="Proteomes" id="UP001500889">
    <property type="component" value="Chromosome A"/>
</dbReference>
<name>A0AAU9G0C8_DROMD</name>
<dbReference type="AlphaFoldDB" id="A0AAU9G0C8"/>
<accession>A0AAU9G0C8</accession>
<evidence type="ECO:0000313" key="2">
    <source>
        <dbReference type="EMBL" id="BFG01378.1"/>
    </source>
</evidence>
<evidence type="ECO:0000256" key="1">
    <source>
        <dbReference type="SAM" id="MobiDB-lite"/>
    </source>
</evidence>
<reference evidence="2 3" key="1">
    <citation type="submission" date="2024-02" db="EMBL/GenBank/DDBJ databases">
        <title>A chromosome-level genome assembly of Drosophila madeirensis, a fruit fly species endemic to Madeira island.</title>
        <authorList>
            <person name="Tomihara K."/>
            <person name="Llopart A."/>
            <person name="Yamamoto D."/>
        </authorList>
    </citation>
    <scope>NUCLEOTIDE SEQUENCE [LARGE SCALE GENOMIC DNA]</scope>
    <source>
        <strain evidence="2 3">RF1</strain>
    </source>
</reference>
<evidence type="ECO:0000313" key="3">
    <source>
        <dbReference type="Proteomes" id="UP001500889"/>
    </source>
</evidence>
<proteinExistence type="predicted"/>
<feature type="compositionally biased region" description="Basic and acidic residues" evidence="1">
    <location>
        <begin position="232"/>
        <end position="249"/>
    </location>
</feature>